<dbReference type="InterPro" id="IPR031441">
    <property type="entry name" value="Brme1"/>
</dbReference>
<feature type="compositionally biased region" description="Basic residues" evidence="1">
    <location>
        <begin position="585"/>
        <end position="597"/>
    </location>
</feature>
<feature type="compositionally biased region" description="Low complexity" evidence="1">
    <location>
        <begin position="66"/>
        <end position="75"/>
    </location>
</feature>
<dbReference type="FunCoup" id="A0A1S3GLG7">
    <property type="interactions" value="67"/>
</dbReference>
<evidence type="ECO:0000313" key="2">
    <source>
        <dbReference type="Proteomes" id="UP000081671"/>
    </source>
</evidence>
<reference evidence="3" key="1">
    <citation type="submission" date="2025-08" db="UniProtKB">
        <authorList>
            <consortium name="RefSeq"/>
        </authorList>
    </citation>
    <scope>IDENTIFICATION</scope>
    <source>
        <tissue evidence="3">Kidney</tissue>
    </source>
</reference>
<accession>A0A1S3GLG7</accession>
<dbReference type="GO" id="GO:1990918">
    <property type="term" value="P:double-strand break repair involved in meiotic recombination"/>
    <property type="evidence" value="ECO:0007669"/>
    <property type="project" value="InterPro"/>
</dbReference>
<dbReference type="GeneID" id="105999231"/>
<organism evidence="2 3">
    <name type="scientific">Dipodomys ordii</name>
    <name type="common">Ord's kangaroo rat</name>
    <dbReference type="NCBI Taxonomy" id="10020"/>
    <lineage>
        <taxon>Eukaryota</taxon>
        <taxon>Metazoa</taxon>
        <taxon>Chordata</taxon>
        <taxon>Craniata</taxon>
        <taxon>Vertebrata</taxon>
        <taxon>Euteleostomi</taxon>
        <taxon>Mammalia</taxon>
        <taxon>Eutheria</taxon>
        <taxon>Euarchontoglires</taxon>
        <taxon>Glires</taxon>
        <taxon>Rodentia</taxon>
        <taxon>Castorimorpha</taxon>
        <taxon>Heteromyidae</taxon>
        <taxon>Dipodomyinae</taxon>
        <taxon>Dipodomys</taxon>
    </lineage>
</organism>
<dbReference type="CTD" id="79173"/>
<feature type="region of interest" description="Disordered" evidence="1">
    <location>
        <begin position="1"/>
        <end position="105"/>
    </location>
</feature>
<feature type="compositionally biased region" description="Polar residues" evidence="1">
    <location>
        <begin position="181"/>
        <end position="193"/>
    </location>
</feature>
<feature type="region of interest" description="Disordered" evidence="1">
    <location>
        <begin position="217"/>
        <end position="485"/>
    </location>
</feature>
<evidence type="ECO:0000256" key="1">
    <source>
        <dbReference type="SAM" id="MobiDB-lite"/>
    </source>
</evidence>
<dbReference type="PANTHER" id="PTHR14583:SF0">
    <property type="entry name" value="BREAK REPAIR MEIOTIC RECOMBINASE RECRUITMENT FACTOR 1"/>
    <property type="match status" value="1"/>
</dbReference>
<feature type="region of interest" description="Disordered" evidence="1">
    <location>
        <begin position="585"/>
        <end position="612"/>
    </location>
</feature>
<name>A0A1S3GLG7_DIPOR</name>
<dbReference type="Pfam" id="PF15710">
    <property type="entry name" value="Brme1"/>
    <property type="match status" value="2"/>
</dbReference>
<dbReference type="KEGG" id="dord:105999231"/>
<gene>
    <name evidence="3" type="primary">LOC105999231</name>
</gene>
<dbReference type="Proteomes" id="UP000081671">
    <property type="component" value="Unplaced"/>
</dbReference>
<feature type="compositionally biased region" description="Basic residues" evidence="1">
    <location>
        <begin position="1"/>
        <end position="10"/>
    </location>
</feature>
<dbReference type="AlphaFoldDB" id="A0A1S3GLG7"/>
<dbReference type="InParanoid" id="A0A1S3GLG7"/>
<proteinExistence type="predicted"/>
<dbReference type="OrthoDB" id="9940137at2759"/>
<sequence>MRRRQGRAQRRAWAGPAGARERRRASRGEEEGHPLNPAKSPRLENSNQDAQSNKLDPFCHPEESEGSSGYSFSAELCPSSPNADTHVLGPLQRLEKEPDLPPSQVSLGRFVPQFARARKTVARNVEARVEVATSKHRPGRLETLSEPGAQPASTQSFGDPPELNLQETGVLGEQAQADDPCSQQPGQKLTTVAGSGDSLPEFCLKVEEGLCSLETAGLHPVSKPRSDHEPPTQSPRVPSDGHQSGRLPGGDDEEEPERGAPHDGAEADPPGVGQEAGDGIPGSPVGSIPALHSAQGLSPPPIFTNTPPMAQGPPEPGELSSQAGGEADQNCPMGCSMTETLVMGSLTLEEAGPLGSPDNQAPEPDISGALRGSGGEAEREEQPLCDASALGDPEPTVHPGDPGLVILEVGPQVDRTPDPQGPEVMGALPSLAQPVPGEPAELPSQCQQHLGELHPSPQVSSLLNDPDTAQGPLQETAACSGGTDTSTDLLGPPQLSLVSASQVSWPESPAMELDFLLDSQMQDALDVTDMELPPEQGFPEGTTPGLEWPGPSSCATIGDPVAVMEAKPSRLIMSTHRDLEACKRLSSRKAKAPHKAKGSGGAPLGEQGWRAL</sequence>
<keyword evidence="2" id="KW-1185">Reference proteome</keyword>
<dbReference type="RefSeq" id="XP_012889646.1">
    <property type="nucleotide sequence ID" value="XM_013034192.1"/>
</dbReference>
<evidence type="ECO:0000313" key="3">
    <source>
        <dbReference type="RefSeq" id="XP_012889646.1"/>
    </source>
</evidence>
<feature type="region of interest" description="Disordered" evidence="1">
    <location>
        <begin position="131"/>
        <end position="197"/>
    </location>
</feature>
<dbReference type="PANTHER" id="PTHR14583">
    <property type="entry name" value="UNCHARACTERIZED PROTEIN C19ORF57 FAMILY MEMBER"/>
    <property type="match status" value="1"/>
</dbReference>
<feature type="compositionally biased region" description="Polar residues" evidence="1">
    <location>
        <begin position="43"/>
        <end position="54"/>
    </location>
</feature>
<protein>
    <submittedName>
        <fullName evidence="3">Uncharacterized protein C19orf57 homolog</fullName>
    </submittedName>
</protein>